<gene>
    <name evidence="3" type="ORF">DEA37_0007631</name>
</gene>
<accession>A0A5J4P242</accession>
<organism evidence="3 4">
    <name type="scientific">Paragonimus westermani</name>
    <dbReference type="NCBI Taxonomy" id="34504"/>
    <lineage>
        <taxon>Eukaryota</taxon>
        <taxon>Metazoa</taxon>
        <taxon>Spiralia</taxon>
        <taxon>Lophotrochozoa</taxon>
        <taxon>Platyhelminthes</taxon>
        <taxon>Trematoda</taxon>
        <taxon>Digenea</taxon>
        <taxon>Plagiorchiida</taxon>
        <taxon>Troglotremata</taxon>
        <taxon>Troglotrematidae</taxon>
        <taxon>Paragonimus</taxon>
    </lineage>
</organism>
<keyword evidence="2" id="KW-1133">Transmembrane helix</keyword>
<feature type="transmembrane region" description="Helical" evidence="2">
    <location>
        <begin position="66"/>
        <end position="92"/>
    </location>
</feature>
<dbReference type="GO" id="GO:0015297">
    <property type="term" value="F:antiporter activity"/>
    <property type="evidence" value="ECO:0007669"/>
    <property type="project" value="InterPro"/>
</dbReference>
<keyword evidence="4" id="KW-1185">Reference proteome</keyword>
<comment type="similarity">
    <text evidence="1 2">Belongs to the multi antimicrobial extrusion (MATE) (TC 2.A.66.1) family.</text>
</comment>
<dbReference type="AlphaFoldDB" id="A0A5J4P242"/>
<dbReference type="GO" id="GO:0042910">
    <property type="term" value="F:xenobiotic transmembrane transporter activity"/>
    <property type="evidence" value="ECO:0007669"/>
    <property type="project" value="InterPro"/>
</dbReference>
<keyword evidence="2" id="KW-0472">Membrane</keyword>
<evidence type="ECO:0000256" key="1">
    <source>
        <dbReference type="ARBA" id="ARBA00010199"/>
    </source>
</evidence>
<evidence type="ECO:0000256" key="2">
    <source>
        <dbReference type="RuleBase" id="RU004914"/>
    </source>
</evidence>
<dbReference type="EMBL" id="QNGE01000172">
    <property type="protein sequence ID" value="KAA3681572.1"/>
    <property type="molecule type" value="Genomic_DNA"/>
</dbReference>
<comment type="caution">
    <text evidence="3">The sequence shown here is derived from an EMBL/GenBank/DDBJ whole genome shotgun (WGS) entry which is preliminary data.</text>
</comment>
<evidence type="ECO:0000313" key="4">
    <source>
        <dbReference type="Proteomes" id="UP000324629"/>
    </source>
</evidence>
<reference evidence="3 4" key="1">
    <citation type="journal article" date="2019" name="Gigascience">
        <title>Whole-genome sequence of the oriental lung fluke Paragonimus westermani.</title>
        <authorList>
            <person name="Oey H."/>
            <person name="Zakrzewski M."/>
            <person name="Narain K."/>
            <person name="Devi K.R."/>
            <person name="Agatsuma T."/>
            <person name="Nawaratna S."/>
            <person name="Gobert G.N."/>
            <person name="Jones M.K."/>
            <person name="Ragan M.A."/>
            <person name="McManus D.P."/>
            <person name="Krause L."/>
        </authorList>
    </citation>
    <scope>NUCLEOTIDE SEQUENCE [LARGE SCALE GENOMIC DNA]</scope>
    <source>
        <strain evidence="3 4">IND2009</strain>
    </source>
</reference>
<feature type="transmembrane region" description="Helical" evidence="2">
    <location>
        <begin position="384"/>
        <end position="403"/>
    </location>
</feature>
<feature type="transmembrane region" description="Helical" evidence="2">
    <location>
        <begin position="213"/>
        <end position="234"/>
    </location>
</feature>
<dbReference type="PANTHER" id="PTHR11206">
    <property type="entry name" value="MULTIDRUG RESISTANCE PROTEIN"/>
    <property type="match status" value="1"/>
</dbReference>
<dbReference type="Pfam" id="PF01554">
    <property type="entry name" value="MatE"/>
    <property type="match status" value="1"/>
</dbReference>
<protein>
    <recommendedName>
        <fullName evidence="2">Multidrug and toxin extrusion protein</fullName>
    </recommendedName>
</protein>
<dbReference type="Proteomes" id="UP000324629">
    <property type="component" value="Unassembled WGS sequence"/>
</dbReference>
<evidence type="ECO:0000313" key="3">
    <source>
        <dbReference type="EMBL" id="KAA3681572.1"/>
    </source>
</evidence>
<dbReference type="NCBIfam" id="TIGR00797">
    <property type="entry name" value="matE"/>
    <property type="match status" value="1"/>
</dbReference>
<name>A0A5J4P242_9TREM</name>
<dbReference type="GO" id="GO:0016020">
    <property type="term" value="C:membrane"/>
    <property type="evidence" value="ECO:0007669"/>
    <property type="project" value="InterPro"/>
</dbReference>
<feature type="transmembrane region" description="Helical" evidence="2">
    <location>
        <begin position="37"/>
        <end position="59"/>
    </location>
</feature>
<sequence>MDTHNLAIEIPDVVHTGFLGKFFPFGFWYEFKMLIKLAIPITLTSLIAFLSGPISVIFCGRLGKSALATVGLAVSVFNITGLAVITGLLTAADTLFSQTYGSNKKHLMGIQLQRAFVIVSICCFPCVSLHLMAEPLLLLLKQNPLTAKKAADYLVYMAPGLWFASYGQVMSKYVQTQNHVYPPLIIGIAGNCLNAILHYVLLFSVEVGVRGSAIAQVSAYGFQCVLLLTYIIYVERAGVTWRGWSNKLWLDWSVWFKLALPGVFMTTLEWTIFEIGSIVAGTLGEKELATQTILFNIETMCYTLTYLKCRLTFNYYISVYNITIQNVSTRLSFFSYLSVLAWRRPFAWVISWEQDLLLVHDLYYQQHLRHSVGCRLFFKHICHCLFPGSTSVIFILLIVLLRWQVPKIFTADDNYKTDIYIFYSRDVIELSAGLLPLIAAFQVFDGTVVSDNHRLENVRLIG</sequence>
<dbReference type="InterPro" id="IPR002528">
    <property type="entry name" value="MATE_fam"/>
</dbReference>
<feature type="transmembrane region" description="Helical" evidence="2">
    <location>
        <begin position="180"/>
        <end position="201"/>
    </location>
</feature>
<keyword evidence="2" id="KW-0812">Transmembrane</keyword>
<feature type="transmembrane region" description="Helical" evidence="2">
    <location>
        <begin position="112"/>
        <end position="132"/>
    </location>
</feature>
<comment type="caution">
    <text evidence="2">Lacks conserved residue(s) required for the propagation of feature annotation.</text>
</comment>
<proteinExistence type="inferred from homology"/>